<organism evidence="4 5">
    <name type="scientific">Paenibacillus filicis</name>
    <dbReference type="NCBI Taxonomy" id="669464"/>
    <lineage>
        <taxon>Bacteria</taxon>
        <taxon>Bacillati</taxon>
        <taxon>Bacillota</taxon>
        <taxon>Bacilli</taxon>
        <taxon>Bacillales</taxon>
        <taxon>Paenibacillaceae</taxon>
        <taxon>Paenibacillus</taxon>
    </lineage>
</organism>
<protein>
    <submittedName>
        <fullName evidence="4">D-alanyl-D-alanine carboxypeptidase family protein</fullName>
    </submittedName>
</protein>
<keyword evidence="4" id="KW-0121">Carboxypeptidase</keyword>
<dbReference type="InterPro" id="IPR058193">
    <property type="entry name" value="VanY/YodJ_core_dom"/>
</dbReference>
<evidence type="ECO:0000256" key="2">
    <source>
        <dbReference type="SAM" id="SignalP"/>
    </source>
</evidence>
<dbReference type="SUPFAM" id="SSF55166">
    <property type="entry name" value="Hedgehog/DD-peptidase"/>
    <property type="match status" value="1"/>
</dbReference>
<dbReference type="PANTHER" id="PTHR34385">
    <property type="entry name" value="D-ALANYL-D-ALANINE CARBOXYPEPTIDASE"/>
    <property type="match status" value="1"/>
</dbReference>
<dbReference type="InterPro" id="IPR052179">
    <property type="entry name" value="DD-CPase-like"/>
</dbReference>
<comment type="caution">
    <text evidence="4">The sequence shown here is derived from an EMBL/GenBank/DDBJ whole genome shotgun (WGS) entry which is preliminary data.</text>
</comment>
<sequence>MWNSYKAPLSLAVLACALVLATACTSKTPVDSAAPPASQSETPSSNTDSGQKQADSNTKTTDSPPQQPASGGGTVNLGATNTSKPSANSGGTADPGKKSGDSAAKPGDTTRKPASEGADKPKDGSVQVIAKPADIAVIVNKSNKLPDNYKPDDLVDPDVPFTFKEKIEKRKMRKEAAAALEKLFKAAKDDKLPLAGVSAFRSNATQTTLYNSYVKQHGEQEANKFSAKPGQSEHETGLAIDVAGANGKCPAQDCFGATKEAKWLAEHAHEYGFIIRYLKGKEDITGYQYEPWHLRYVGVDLAKDIVKQGVTLEEYFSKGVPVSKPKS</sequence>
<dbReference type="PANTHER" id="PTHR34385:SF1">
    <property type="entry name" value="PEPTIDOGLYCAN L-ALANYL-D-GLUTAMATE ENDOPEPTIDASE CWLK"/>
    <property type="match status" value="1"/>
</dbReference>
<dbReference type="InterPro" id="IPR003709">
    <property type="entry name" value="VanY-like_core_dom"/>
</dbReference>
<evidence type="ECO:0000259" key="3">
    <source>
        <dbReference type="Pfam" id="PF02557"/>
    </source>
</evidence>
<keyword evidence="4" id="KW-0378">Hydrolase</keyword>
<evidence type="ECO:0000313" key="5">
    <source>
        <dbReference type="Proteomes" id="UP001469365"/>
    </source>
</evidence>
<feature type="compositionally biased region" description="Polar residues" evidence="1">
    <location>
        <begin position="77"/>
        <end position="91"/>
    </location>
</feature>
<keyword evidence="4" id="KW-0645">Protease</keyword>
<dbReference type="Gene3D" id="3.30.1380.10">
    <property type="match status" value="1"/>
</dbReference>
<dbReference type="InterPro" id="IPR009045">
    <property type="entry name" value="Zn_M74/Hedgehog-like"/>
</dbReference>
<feature type="signal peptide" evidence="2">
    <location>
        <begin position="1"/>
        <end position="21"/>
    </location>
</feature>
<name>A0ABU9DXP1_9BACL</name>
<dbReference type="PROSITE" id="PS51257">
    <property type="entry name" value="PROKAR_LIPOPROTEIN"/>
    <property type="match status" value="1"/>
</dbReference>
<keyword evidence="2" id="KW-0732">Signal</keyword>
<feature type="compositionally biased region" description="Basic and acidic residues" evidence="1">
    <location>
        <begin position="108"/>
        <end position="123"/>
    </location>
</feature>
<evidence type="ECO:0000313" key="4">
    <source>
        <dbReference type="EMBL" id="MEK8132885.1"/>
    </source>
</evidence>
<gene>
    <name evidence="4" type="ORF">WMW72_33890</name>
</gene>
<dbReference type="Pfam" id="PF02557">
    <property type="entry name" value="VanY"/>
    <property type="match status" value="1"/>
</dbReference>
<feature type="region of interest" description="Disordered" evidence="1">
    <location>
        <begin position="28"/>
        <end position="127"/>
    </location>
</feature>
<feature type="compositionally biased region" description="Polar residues" evidence="1">
    <location>
        <begin position="37"/>
        <end position="64"/>
    </location>
</feature>
<feature type="chain" id="PRO_5046788139" evidence="2">
    <location>
        <begin position="22"/>
        <end position="327"/>
    </location>
</feature>
<dbReference type="EMBL" id="JBBPCC010000037">
    <property type="protein sequence ID" value="MEK8132885.1"/>
    <property type="molecule type" value="Genomic_DNA"/>
</dbReference>
<dbReference type="GO" id="GO:0004180">
    <property type="term" value="F:carboxypeptidase activity"/>
    <property type="evidence" value="ECO:0007669"/>
    <property type="project" value="UniProtKB-KW"/>
</dbReference>
<dbReference type="RefSeq" id="WP_341420009.1">
    <property type="nucleotide sequence ID" value="NZ_JBBPCC010000037.1"/>
</dbReference>
<dbReference type="CDD" id="cd14852">
    <property type="entry name" value="LD-carboxypeptidase"/>
    <property type="match status" value="1"/>
</dbReference>
<dbReference type="Proteomes" id="UP001469365">
    <property type="component" value="Unassembled WGS sequence"/>
</dbReference>
<proteinExistence type="predicted"/>
<feature type="domain" description="D-alanyl-D-alanine carboxypeptidase-like core" evidence="3">
    <location>
        <begin position="170"/>
        <end position="298"/>
    </location>
</feature>
<keyword evidence="5" id="KW-1185">Reference proteome</keyword>
<evidence type="ECO:0000256" key="1">
    <source>
        <dbReference type="SAM" id="MobiDB-lite"/>
    </source>
</evidence>
<reference evidence="4 5" key="1">
    <citation type="submission" date="2024-04" db="EMBL/GenBank/DDBJ databases">
        <title>draft genome sequnece of Paenibacillus filicis.</title>
        <authorList>
            <person name="Kim D.-U."/>
        </authorList>
    </citation>
    <scope>NUCLEOTIDE SEQUENCE [LARGE SCALE GENOMIC DNA]</scope>
    <source>
        <strain evidence="4 5">KACC14197</strain>
    </source>
</reference>
<accession>A0ABU9DXP1</accession>